<dbReference type="AlphaFoldDB" id="A0A8S9MK74"/>
<feature type="region of interest" description="Disordered" evidence="1">
    <location>
        <begin position="14"/>
        <end position="43"/>
    </location>
</feature>
<protein>
    <submittedName>
        <fullName evidence="2">Uncharacterized protein</fullName>
    </submittedName>
</protein>
<organism evidence="2 3">
    <name type="scientific">Brassica cretica</name>
    <name type="common">Mustard</name>
    <dbReference type="NCBI Taxonomy" id="69181"/>
    <lineage>
        <taxon>Eukaryota</taxon>
        <taxon>Viridiplantae</taxon>
        <taxon>Streptophyta</taxon>
        <taxon>Embryophyta</taxon>
        <taxon>Tracheophyta</taxon>
        <taxon>Spermatophyta</taxon>
        <taxon>Magnoliopsida</taxon>
        <taxon>eudicotyledons</taxon>
        <taxon>Gunneridae</taxon>
        <taxon>Pentapetalae</taxon>
        <taxon>rosids</taxon>
        <taxon>malvids</taxon>
        <taxon>Brassicales</taxon>
        <taxon>Brassicaceae</taxon>
        <taxon>Brassiceae</taxon>
        <taxon>Brassica</taxon>
    </lineage>
</organism>
<reference evidence="2" key="1">
    <citation type="submission" date="2019-12" db="EMBL/GenBank/DDBJ databases">
        <title>Genome sequencing and annotation of Brassica cretica.</title>
        <authorList>
            <person name="Studholme D.J."/>
            <person name="Sarris P.F."/>
        </authorList>
    </citation>
    <scope>NUCLEOTIDE SEQUENCE</scope>
    <source>
        <strain evidence="2">PFS-001/15</strain>
        <tissue evidence="2">Leaf</tissue>
    </source>
</reference>
<proteinExistence type="predicted"/>
<evidence type="ECO:0000313" key="2">
    <source>
        <dbReference type="EMBL" id="KAF2618598.1"/>
    </source>
</evidence>
<evidence type="ECO:0000313" key="3">
    <source>
        <dbReference type="Proteomes" id="UP000712281"/>
    </source>
</evidence>
<feature type="compositionally biased region" description="Basic and acidic residues" evidence="1">
    <location>
        <begin position="21"/>
        <end position="43"/>
    </location>
</feature>
<name>A0A8S9MK74_BRACR</name>
<sequence>MKFSQLVGILKAGEMESGGDQTRKDKGIAFSAEKEEDKIQDTAEQKRISELELRVSRLADLLNKEEEKNISLEVSLSDNYKRIRMLNTGMKELDKILNIGQPPNVSMGLGYCGE</sequence>
<dbReference type="Proteomes" id="UP000712281">
    <property type="component" value="Unassembled WGS sequence"/>
</dbReference>
<comment type="caution">
    <text evidence="2">The sequence shown here is derived from an EMBL/GenBank/DDBJ whole genome shotgun (WGS) entry which is preliminary data.</text>
</comment>
<evidence type="ECO:0000256" key="1">
    <source>
        <dbReference type="SAM" id="MobiDB-lite"/>
    </source>
</evidence>
<accession>A0A8S9MK74</accession>
<gene>
    <name evidence="2" type="ORF">F2Q68_00039447</name>
</gene>
<dbReference type="EMBL" id="QGKW02000007">
    <property type="protein sequence ID" value="KAF2618598.1"/>
    <property type="molecule type" value="Genomic_DNA"/>
</dbReference>